<dbReference type="InterPro" id="IPR009012">
    <property type="entry name" value="GrpE_head"/>
</dbReference>
<dbReference type="PANTHER" id="PTHR21237">
    <property type="entry name" value="GRPE PROTEIN"/>
    <property type="match status" value="1"/>
</dbReference>
<keyword evidence="6 10" id="KW-0143">Chaperone</keyword>
<evidence type="ECO:0000256" key="10">
    <source>
        <dbReference type="HAMAP-Rule" id="MF_01151"/>
    </source>
</evidence>
<gene>
    <name evidence="10" type="primary">grpE</name>
    <name evidence="15" type="ORF">C7378_0109</name>
</gene>
<keyword evidence="13" id="KW-0175">Coiled coil</keyword>
<keyword evidence="4 10" id="KW-0963">Cytoplasm</keyword>
<dbReference type="FunFam" id="2.30.22.10:FF:000001">
    <property type="entry name" value="Protein GrpE"/>
    <property type="match status" value="1"/>
</dbReference>
<dbReference type="Gene3D" id="3.90.20.20">
    <property type="match status" value="1"/>
</dbReference>
<comment type="caution">
    <text evidence="15">The sequence shown here is derived from an EMBL/GenBank/DDBJ whole genome shotgun (WGS) entry which is preliminary data.</text>
</comment>
<feature type="coiled-coil region" evidence="13">
    <location>
        <begin position="66"/>
        <end position="100"/>
    </location>
</feature>
<organism evidence="15 16">
    <name type="scientific">Acidipila rosea</name>
    <dbReference type="NCBI Taxonomy" id="768535"/>
    <lineage>
        <taxon>Bacteria</taxon>
        <taxon>Pseudomonadati</taxon>
        <taxon>Acidobacteriota</taxon>
        <taxon>Terriglobia</taxon>
        <taxon>Terriglobales</taxon>
        <taxon>Acidobacteriaceae</taxon>
        <taxon>Acidipila</taxon>
    </lineage>
</organism>
<dbReference type="GO" id="GO:0000774">
    <property type="term" value="F:adenyl-nucleotide exchange factor activity"/>
    <property type="evidence" value="ECO:0007669"/>
    <property type="project" value="InterPro"/>
</dbReference>
<evidence type="ECO:0000256" key="3">
    <source>
        <dbReference type="ARBA" id="ARBA00011738"/>
    </source>
</evidence>
<dbReference type="SUPFAM" id="SSF51064">
    <property type="entry name" value="Head domain of nucleotide exchange factor GrpE"/>
    <property type="match status" value="1"/>
</dbReference>
<evidence type="ECO:0000256" key="6">
    <source>
        <dbReference type="ARBA" id="ARBA00023186"/>
    </source>
</evidence>
<dbReference type="GO" id="GO:0051087">
    <property type="term" value="F:protein-folding chaperone binding"/>
    <property type="evidence" value="ECO:0007669"/>
    <property type="project" value="InterPro"/>
</dbReference>
<protein>
    <recommendedName>
        <fullName evidence="8 10">Protein GrpE</fullName>
    </recommendedName>
    <alternativeName>
        <fullName evidence="9 10">HSP-70 cofactor</fullName>
    </alternativeName>
</protein>
<dbReference type="PANTHER" id="PTHR21237:SF23">
    <property type="entry name" value="GRPE PROTEIN HOMOLOG, MITOCHONDRIAL"/>
    <property type="match status" value="1"/>
</dbReference>
<sequence length="215" mass="24186">MKGFKRIFMSNKTLEDNPPTEANVEVAQGTDPVSDPADSITTGVEGAAATSEPIAGSRSSIPQEDYERIKAERDSLFDRLARLQAEFDNARKRESRERSEFRDYAVAGAIEQFLPVLDNFQLALKSTGSAEQLRTGVELIVKQMEEALRSLNVQPIETVGVTFDPRVHEALEMSERPDLPDHQVFEEVRRGYRIKERMLRPALVRVASNPQQKEA</sequence>
<dbReference type="PROSITE" id="PS01071">
    <property type="entry name" value="GRPE"/>
    <property type="match status" value="1"/>
</dbReference>
<dbReference type="CDD" id="cd00446">
    <property type="entry name" value="GrpE"/>
    <property type="match status" value="1"/>
</dbReference>
<name>A0A4R1LEP8_9BACT</name>
<dbReference type="SUPFAM" id="SSF58014">
    <property type="entry name" value="Coiled-coil domain of nucleotide exchange factor GrpE"/>
    <property type="match status" value="1"/>
</dbReference>
<evidence type="ECO:0000256" key="7">
    <source>
        <dbReference type="ARBA" id="ARBA00053401"/>
    </source>
</evidence>
<keyword evidence="16" id="KW-1185">Reference proteome</keyword>
<dbReference type="EMBL" id="SMGK01000001">
    <property type="protein sequence ID" value="TCK75129.1"/>
    <property type="molecule type" value="Genomic_DNA"/>
</dbReference>
<reference evidence="15 16" key="1">
    <citation type="submission" date="2019-03" db="EMBL/GenBank/DDBJ databases">
        <title>Genomic Encyclopedia of Type Strains, Phase IV (KMG-IV): sequencing the most valuable type-strain genomes for metagenomic binning, comparative biology and taxonomic classification.</title>
        <authorList>
            <person name="Goeker M."/>
        </authorList>
    </citation>
    <scope>NUCLEOTIDE SEQUENCE [LARGE SCALE GENOMIC DNA]</scope>
    <source>
        <strain evidence="15 16">DSM 103428</strain>
    </source>
</reference>
<evidence type="ECO:0000256" key="9">
    <source>
        <dbReference type="ARBA" id="ARBA00076414"/>
    </source>
</evidence>
<evidence type="ECO:0000313" key="15">
    <source>
        <dbReference type="EMBL" id="TCK75129.1"/>
    </source>
</evidence>
<comment type="subcellular location">
    <subcellularLocation>
        <location evidence="1 10">Cytoplasm</location>
    </subcellularLocation>
</comment>
<evidence type="ECO:0000256" key="14">
    <source>
        <dbReference type="SAM" id="MobiDB-lite"/>
    </source>
</evidence>
<evidence type="ECO:0000256" key="13">
    <source>
        <dbReference type="SAM" id="Coils"/>
    </source>
</evidence>
<dbReference type="InterPro" id="IPR000740">
    <property type="entry name" value="GrpE"/>
</dbReference>
<comment type="similarity">
    <text evidence="2 10 12">Belongs to the GrpE family.</text>
</comment>
<evidence type="ECO:0000256" key="12">
    <source>
        <dbReference type="RuleBase" id="RU004478"/>
    </source>
</evidence>
<evidence type="ECO:0000256" key="4">
    <source>
        <dbReference type="ARBA" id="ARBA00022490"/>
    </source>
</evidence>
<dbReference type="Proteomes" id="UP000295210">
    <property type="component" value="Unassembled WGS sequence"/>
</dbReference>
<comment type="function">
    <text evidence="7 10 11">Participates actively in the response to hyperosmotic and heat shock by preventing the aggregation of stress-denatured proteins, in association with DnaK and GrpE. It is the nucleotide exchange factor for DnaK and may function as a thermosensor. Unfolded proteins bind initially to DnaJ; upon interaction with the DnaJ-bound protein, DnaK hydrolyzes its bound ATP, resulting in the formation of a stable complex. GrpE releases ADP from DnaK; ATP binding to DnaK triggers the release of the substrate protein, thus completing the reaction cycle. Several rounds of ATP-dependent interactions between DnaJ, DnaK and GrpE are required for fully efficient folding.</text>
</comment>
<dbReference type="GO" id="GO:0051082">
    <property type="term" value="F:unfolded protein binding"/>
    <property type="evidence" value="ECO:0007669"/>
    <property type="project" value="TreeGrafter"/>
</dbReference>
<dbReference type="Gene3D" id="2.30.22.10">
    <property type="entry name" value="Head domain of nucleotide exchange factor GrpE"/>
    <property type="match status" value="1"/>
</dbReference>
<evidence type="ECO:0000256" key="11">
    <source>
        <dbReference type="RuleBase" id="RU000639"/>
    </source>
</evidence>
<dbReference type="PRINTS" id="PR00773">
    <property type="entry name" value="GRPEPROTEIN"/>
</dbReference>
<evidence type="ECO:0000256" key="2">
    <source>
        <dbReference type="ARBA" id="ARBA00009054"/>
    </source>
</evidence>
<proteinExistence type="inferred from homology"/>
<evidence type="ECO:0000313" key="16">
    <source>
        <dbReference type="Proteomes" id="UP000295210"/>
    </source>
</evidence>
<dbReference type="GO" id="GO:0006457">
    <property type="term" value="P:protein folding"/>
    <property type="evidence" value="ECO:0007669"/>
    <property type="project" value="InterPro"/>
</dbReference>
<dbReference type="Pfam" id="PF01025">
    <property type="entry name" value="GrpE"/>
    <property type="match status" value="1"/>
</dbReference>
<evidence type="ECO:0000256" key="5">
    <source>
        <dbReference type="ARBA" id="ARBA00023016"/>
    </source>
</evidence>
<accession>A0A4R1LEP8</accession>
<feature type="region of interest" description="Disordered" evidence="14">
    <location>
        <begin position="1"/>
        <end position="62"/>
    </location>
</feature>
<dbReference type="GO" id="GO:0005737">
    <property type="term" value="C:cytoplasm"/>
    <property type="evidence" value="ECO:0007669"/>
    <property type="project" value="UniProtKB-SubCell"/>
</dbReference>
<dbReference type="HAMAP" id="MF_01151">
    <property type="entry name" value="GrpE"/>
    <property type="match status" value="1"/>
</dbReference>
<dbReference type="AlphaFoldDB" id="A0A4R1LEP8"/>
<keyword evidence="5 10" id="KW-0346">Stress response</keyword>
<comment type="subunit">
    <text evidence="3 10">Homodimer.</text>
</comment>
<dbReference type="InterPro" id="IPR013805">
    <property type="entry name" value="GrpE_CC"/>
</dbReference>
<dbReference type="GO" id="GO:0042803">
    <property type="term" value="F:protein homodimerization activity"/>
    <property type="evidence" value="ECO:0007669"/>
    <property type="project" value="InterPro"/>
</dbReference>
<evidence type="ECO:0000256" key="1">
    <source>
        <dbReference type="ARBA" id="ARBA00004496"/>
    </source>
</evidence>
<evidence type="ECO:0000256" key="8">
    <source>
        <dbReference type="ARBA" id="ARBA00072274"/>
    </source>
</evidence>